<proteinExistence type="predicted"/>
<evidence type="ECO:0008006" key="3">
    <source>
        <dbReference type="Google" id="ProtNLM"/>
    </source>
</evidence>
<evidence type="ECO:0000256" key="1">
    <source>
        <dbReference type="SAM" id="SignalP"/>
    </source>
</evidence>
<evidence type="ECO:0000313" key="2">
    <source>
        <dbReference type="EMBL" id="CAD9439438.1"/>
    </source>
</evidence>
<keyword evidence="1" id="KW-0732">Signal</keyword>
<feature type="chain" id="PRO_5031420594" description="Plastid lipid-associated protein/fibrillin conserved domain-containing protein" evidence="1">
    <location>
        <begin position="19"/>
        <end position="273"/>
    </location>
</feature>
<name>A0A7S2CZ60_9STRA</name>
<gene>
    <name evidence="2" type="ORF">DSPE1174_LOCUS18095</name>
</gene>
<feature type="signal peptide" evidence="1">
    <location>
        <begin position="1"/>
        <end position="18"/>
    </location>
</feature>
<dbReference type="AlphaFoldDB" id="A0A7S2CZ60"/>
<reference evidence="2" key="1">
    <citation type="submission" date="2021-01" db="EMBL/GenBank/DDBJ databases">
        <authorList>
            <person name="Corre E."/>
            <person name="Pelletier E."/>
            <person name="Niang G."/>
            <person name="Scheremetjew M."/>
            <person name="Finn R."/>
            <person name="Kale V."/>
            <person name="Holt S."/>
            <person name="Cochrane G."/>
            <person name="Meng A."/>
            <person name="Brown T."/>
            <person name="Cohen L."/>
        </authorList>
    </citation>
    <scope>NUCLEOTIDE SEQUENCE</scope>
    <source>
        <strain evidence="2">CCMP1381</strain>
    </source>
</reference>
<sequence>MTLIFFALLASHITCAEGAFVSHRKNSYQDIRSIRHLRQRATLPHLVSSLPSGLSDLFESLLPAPPVTKKARLQSEDLYARLVAYDQRSGADPIIERLIADLSETEAPFNEAEFGEGLWVARYILPPGGGAESNPRWLTLANYLPFLDNLSGQKYQVSPARTVLNYSEIVGQRLWIAARGSFSVADEAQDRCPKDFDVLITSAEINLLGVRLPIPVSGKGLVRVLYSDASLRIFVSPNDTPDKWEERGLIVVQIPAAAVIGNRINDEGWVEPE</sequence>
<accession>A0A7S2CZ60</accession>
<dbReference type="EMBL" id="HBGS01035024">
    <property type="protein sequence ID" value="CAD9439438.1"/>
    <property type="molecule type" value="Transcribed_RNA"/>
</dbReference>
<organism evidence="2">
    <name type="scientific">Octactis speculum</name>
    <dbReference type="NCBI Taxonomy" id="3111310"/>
    <lineage>
        <taxon>Eukaryota</taxon>
        <taxon>Sar</taxon>
        <taxon>Stramenopiles</taxon>
        <taxon>Ochrophyta</taxon>
        <taxon>Dictyochophyceae</taxon>
        <taxon>Dictyochales</taxon>
        <taxon>Dictyochaceae</taxon>
        <taxon>Octactis</taxon>
    </lineage>
</organism>
<protein>
    <recommendedName>
        <fullName evidence="3">Plastid lipid-associated protein/fibrillin conserved domain-containing protein</fullName>
    </recommendedName>
</protein>